<name>A0A4Z2DNP3_SCHJA</name>
<feature type="transmembrane region" description="Helical" evidence="6">
    <location>
        <begin position="184"/>
        <end position="208"/>
    </location>
</feature>
<gene>
    <name evidence="7" type="ORF">EWB00_010766</name>
</gene>
<dbReference type="STRING" id="6182.A0A4Z2DNP3"/>
<comment type="subcellular location">
    <subcellularLocation>
        <location evidence="1">Mitochondrion membrane</location>
        <topology evidence="1">Multi-pass membrane protein</topology>
    </subcellularLocation>
</comment>
<evidence type="ECO:0000256" key="1">
    <source>
        <dbReference type="ARBA" id="ARBA00004225"/>
    </source>
</evidence>
<evidence type="ECO:0000256" key="6">
    <source>
        <dbReference type="SAM" id="Phobius"/>
    </source>
</evidence>
<reference evidence="7 8" key="1">
    <citation type="submission" date="2019-03" db="EMBL/GenBank/DDBJ databases">
        <title>An improved genome assembly of the fluke Schistosoma japonicum.</title>
        <authorList>
            <person name="Hu W."/>
            <person name="Luo F."/>
            <person name="Yin M."/>
            <person name="Mo X."/>
            <person name="Sun C."/>
            <person name="Wu Q."/>
            <person name="Zhu B."/>
            <person name="Xiang M."/>
            <person name="Wang J."/>
            <person name="Wang Y."/>
            <person name="Zhang T."/>
            <person name="Xu B."/>
            <person name="Zheng H."/>
            <person name="Feng Z."/>
        </authorList>
    </citation>
    <scope>NUCLEOTIDE SEQUENCE [LARGE SCALE GENOMIC DNA]</scope>
    <source>
        <strain evidence="7">HuSjv2</strain>
        <tissue evidence="7">Worms</tissue>
    </source>
</reference>
<evidence type="ECO:0000256" key="4">
    <source>
        <dbReference type="ARBA" id="ARBA00023128"/>
    </source>
</evidence>
<protein>
    <submittedName>
        <fullName evidence="7">tRNA specific adenosine deaminase</fullName>
    </submittedName>
</protein>
<dbReference type="GO" id="GO:0031966">
    <property type="term" value="C:mitochondrial membrane"/>
    <property type="evidence" value="ECO:0007669"/>
    <property type="project" value="UniProtKB-SubCell"/>
</dbReference>
<keyword evidence="3 6" id="KW-1133">Transmembrane helix</keyword>
<dbReference type="Pfam" id="PF07114">
    <property type="entry name" value="TMEM126"/>
    <property type="match status" value="1"/>
</dbReference>
<evidence type="ECO:0000313" key="7">
    <source>
        <dbReference type="EMBL" id="TNN18135.1"/>
    </source>
</evidence>
<evidence type="ECO:0000256" key="2">
    <source>
        <dbReference type="ARBA" id="ARBA00022692"/>
    </source>
</evidence>
<dbReference type="Proteomes" id="UP000311919">
    <property type="component" value="Unassembled WGS sequence"/>
</dbReference>
<evidence type="ECO:0000256" key="5">
    <source>
        <dbReference type="ARBA" id="ARBA00023136"/>
    </source>
</evidence>
<keyword evidence="8" id="KW-1185">Reference proteome</keyword>
<keyword evidence="5 6" id="KW-0472">Membrane</keyword>
<dbReference type="AlphaFoldDB" id="A0A4Z2DNP3"/>
<comment type="caution">
    <text evidence="7">The sequence shown here is derived from an EMBL/GenBank/DDBJ whole genome shotgun (WGS) entry which is preliminary data.</text>
</comment>
<evidence type="ECO:0000313" key="8">
    <source>
        <dbReference type="Proteomes" id="UP000311919"/>
    </source>
</evidence>
<dbReference type="InterPro" id="IPR009801">
    <property type="entry name" value="TMEM126"/>
</dbReference>
<feature type="transmembrane region" description="Helical" evidence="6">
    <location>
        <begin position="142"/>
        <end position="164"/>
    </location>
</feature>
<dbReference type="EMBL" id="SKCS01000084">
    <property type="protein sequence ID" value="TNN18135.1"/>
    <property type="molecule type" value="Genomic_DNA"/>
</dbReference>
<sequence length="232" mass="25886">MDKSCELNTGTVVYNPNYVPPGSTLLSSSEVFSLRFKAIKSWDRPLEVLPLRYGKDVATIVTLFSSLLVNHHSRLFFNLFTRAGITYSLVTSVVLPTTLTYEMFNHFVFKKILSGPSNSMLYPDCITCLELRGALIMSTCGLFLPFGFSYVSSAITALLTRSYPVPDPFDSKRMWRMFQLYSKSLRTVGTSLLLSQSIIGAGLVFCMIKSNHQMLKQHSSSGSPSEESIETV</sequence>
<keyword evidence="2 6" id="KW-0812">Transmembrane</keyword>
<evidence type="ECO:0000256" key="3">
    <source>
        <dbReference type="ARBA" id="ARBA00022989"/>
    </source>
</evidence>
<dbReference type="OrthoDB" id="6250564at2759"/>
<keyword evidence="4" id="KW-0496">Mitochondrion</keyword>
<proteinExistence type="predicted"/>
<organism evidence="7 8">
    <name type="scientific">Schistosoma japonicum</name>
    <name type="common">Blood fluke</name>
    <dbReference type="NCBI Taxonomy" id="6182"/>
    <lineage>
        <taxon>Eukaryota</taxon>
        <taxon>Metazoa</taxon>
        <taxon>Spiralia</taxon>
        <taxon>Lophotrochozoa</taxon>
        <taxon>Platyhelminthes</taxon>
        <taxon>Trematoda</taxon>
        <taxon>Digenea</taxon>
        <taxon>Strigeidida</taxon>
        <taxon>Schistosomatoidea</taxon>
        <taxon>Schistosomatidae</taxon>
        <taxon>Schistosoma</taxon>
    </lineage>
</organism>
<accession>A0A4Z2DNP3</accession>